<sequence>MWSRKWRWTSAKWRWQLLFHDAGAVGHINVDTSFGPWPWIQQVTEALCEKIALTDVDAPIEYWSSQRETGGEHTPTTGLFYA</sequence>
<proteinExistence type="predicted"/>
<dbReference type="Proteomes" id="UP000274695">
    <property type="component" value="Unassembled WGS sequence"/>
</dbReference>
<evidence type="ECO:0000313" key="1">
    <source>
        <dbReference type="EMBL" id="RNL67759.1"/>
    </source>
</evidence>
<name>A0ABX9W857_9GAMM</name>
<reference evidence="1 2" key="1">
    <citation type="submission" date="2018-10" db="EMBL/GenBank/DDBJ databases">
        <title>Draft genome sequence of Zhongshania sp. DSW25-10.</title>
        <authorList>
            <person name="Oh J."/>
        </authorList>
    </citation>
    <scope>NUCLEOTIDE SEQUENCE [LARGE SCALE GENOMIC DNA]</scope>
    <source>
        <strain evidence="1 2">DSW25-10</strain>
    </source>
</reference>
<evidence type="ECO:0000313" key="2">
    <source>
        <dbReference type="Proteomes" id="UP000274695"/>
    </source>
</evidence>
<comment type="caution">
    <text evidence="1">The sequence shown here is derived from an EMBL/GenBank/DDBJ whole genome shotgun (WGS) entry which is preliminary data.</text>
</comment>
<dbReference type="RefSeq" id="WP_123181209.1">
    <property type="nucleotide sequence ID" value="NZ_RHGB01000001.1"/>
</dbReference>
<accession>A0ABX9W857</accession>
<organism evidence="1 2">
    <name type="scientific">Zhongshania marina</name>
    <dbReference type="NCBI Taxonomy" id="2304603"/>
    <lineage>
        <taxon>Bacteria</taxon>
        <taxon>Pseudomonadati</taxon>
        <taxon>Pseudomonadota</taxon>
        <taxon>Gammaproteobacteria</taxon>
        <taxon>Cellvibrionales</taxon>
        <taxon>Spongiibacteraceae</taxon>
        <taxon>Zhongshania</taxon>
    </lineage>
</organism>
<keyword evidence="2" id="KW-1185">Reference proteome</keyword>
<dbReference type="EMBL" id="RHGB01000001">
    <property type="protein sequence ID" value="RNL67759.1"/>
    <property type="molecule type" value="Genomic_DNA"/>
</dbReference>
<protein>
    <submittedName>
        <fullName evidence="1">Uncharacterized protein</fullName>
    </submittedName>
</protein>
<gene>
    <name evidence="1" type="ORF">D0911_01690</name>
</gene>